<evidence type="ECO:0000313" key="3">
    <source>
        <dbReference type="Proteomes" id="UP000503349"/>
    </source>
</evidence>
<reference evidence="3" key="2">
    <citation type="submission" date="2019-02" db="EMBL/GenBank/DDBJ databases">
        <title>Opniocepnalus argus Var Kimnra genome.</title>
        <authorList>
            <person name="Zhou C."/>
            <person name="Xiao S."/>
        </authorList>
    </citation>
    <scope>NUCLEOTIDE SEQUENCE [LARGE SCALE GENOMIC DNA]</scope>
</reference>
<accession>A0A6G1Q2H9</accession>
<evidence type="ECO:0000313" key="2">
    <source>
        <dbReference type="EMBL" id="KAF3696468.1"/>
    </source>
</evidence>
<protein>
    <submittedName>
        <fullName evidence="2">Uncharacterized protein</fullName>
    </submittedName>
</protein>
<dbReference type="Proteomes" id="UP000503349">
    <property type="component" value="Chromosome 12"/>
</dbReference>
<gene>
    <name evidence="2" type="ORF">EXN66_Car012146</name>
</gene>
<organism evidence="2 3">
    <name type="scientific">Channa argus</name>
    <name type="common">Northern snakehead</name>
    <name type="synonym">Ophicephalus argus</name>
    <dbReference type="NCBI Taxonomy" id="215402"/>
    <lineage>
        <taxon>Eukaryota</taxon>
        <taxon>Metazoa</taxon>
        <taxon>Chordata</taxon>
        <taxon>Craniata</taxon>
        <taxon>Vertebrata</taxon>
        <taxon>Euteleostomi</taxon>
        <taxon>Actinopterygii</taxon>
        <taxon>Neopterygii</taxon>
        <taxon>Teleostei</taxon>
        <taxon>Neoteleostei</taxon>
        <taxon>Acanthomorphata</taxon>
        <taxon>Anabantaria</taxon>
        <taxon>Anabantiformes</taxon>
        <taxon>Channoidei</taxon>
        <taxon>Channidae</taxon>
        <taxon>Channa</taxon>
    </lineage>
</organism>
<dbReference type="EMBL" id="CM015723">
    <property type="protein sequence ID" value="KAF3696468.1"/>
    <property type="molecule type" value="Genomic_DNA"/>
</dbReference>
<dbReference type="AlphaFoldDB" id="A0A6G1Q2H9"/>
<keyword evidence="3" id="KW-1185">Reference proteome</keyword>
<proteinExistence type="predicted"/>
<feature type="signal peptide" evidence="1">
    <location>
        <begin position="1"/>
        <end position="22"/>
    </location>
</feature>
<sequence length="49" mass="5640">MKNPKVFVVWWLLHLCVSYTDGEMSSSSFVHIWEGVCVCVCGERTDMND</sequence>
<feature type="chain" id="PRO_5026133336" evidence="1">
    <location>
        <begin position="23"/>
        <end position="49"/>
    </location>
</feature>
<reference evidence="2 3" key="1">
    <citation type="submission" date="2019-02" db="EMBL/GenBank/DDBJ databases">
        <title>Opniocepnalus argus genome.</title>
        <authorList>
            <person name="Zhou C."/>
            <person name="Xiao S."/>
        </authorList>
    </citation>
    <scope>NUCLEOTIDE SEQUENCE [LARGE SCALE GENOMIC DNA]</scope>
    <source>
        <strain evidence="2">OARG1902GOOAL</strain>
        <tissue evidence="2">Muscle</tissue>
    </source>
</reference>
<evidence type="ECO:0000256" key="1">
    <source>
        <dbReference type="SAM" id="SignalP"/>
    </source>
</evidence>
<name>A0A6G1Q2H9_CHAAH</name>
<keyword evidence="1" id="KW-0732">Signal</keyword>